<dbReference type="Proteomes" id="UP000238042">
    <property type="component" value="Unassembled WGS sequence"/>
</dbReference>
<proteinExistence type="predicted"/>
<evidence type="ECO:0000313" key="3">
    <source>
        <dbReference type="EMBL" id="PQL91607.1"/>
    </source>
</evidence>
<dbReference type="AlphaFoldDB" id="A0A2S8AAY0"/>
<protein>
    <submittedName>
        <fullName evidence="3">Uncharacterized protein</fullName>
    </submittedName>
</protein>
<dbReference type="RefSeq" id="WP_105246995.1">
    <property type="nucleotide sequence ID" value="NZ_PSZM01000040.1"/>
</dbReference>
<reference evidence="3 4" key="1">
    <citation type="submission" date="2018-02" db="EMBL/GenBank/DDBJ databases">
        <title>Genome sequences of Apibacter spp., gut symbionts of Asian honey bees.</title>
        <authorList>
            <person name="Kwong W.K."/>
            <person name="Steele M.I."/>
            <person name="Moran N.A."/>
        </authorList>
    </citation>
    <scope>NUCLEOTIDE SEQUENCE [LARGE SCALE GENOMIC DNA]</scope>
    <source>
        <strain evidence="4">wkB301</strain>
    </source>
</reference>
<comment type="caution">
    <text evidence="3">The sequence shown here is derived from an EMBL/GenBank/DDBJ whole genome shotgun (WGS) entry which is preliminary data.</text>
</comment>
<keyword evidence="4" id="KW-1185">Reference proteome</keyword>
<gene>
    <name evidence="3" type="ORF">C4S77_07295</name>
</gene>
<organism evidence="3 4">
    <name type="scientific">Apibacter adventoris</name>
    <dbReference type="NCBI Taxonomy" id="1679466"/>
    <lineage>
        <taxon>Bacteria</taxon>
        <taxon>Pseudomonadati</taxon>
        <taxon>Bacteroidota</taxon>
        <taxon>Flavobacteriia</taxon>
        <taxon>Flavobacteriales</taxon>
        <taxon>Weeksellaceae</taxon>
        <taxon>Apibacter</taxon>
    </lineage>
</organism>
<feature type="region of interest" description="Disordered" evidence="1">
    <location>
        <begin position="31"/>
        <end position="53"/>
    </location>
</feature>
<name>A0A2S8AAY0_9FLAO</name>
<keyword evidence="2" id="KW-0472">Membrane</keyword>
<feature type="transmembrane region" description="Helical" evidence="2">
    <location>
        <begin position="7"/>
        <end position="25"/>
    </location>
</feature>
<sequence length="76" mass="8879">MGRLLEFILFAIVAYFIFKFLNQLFSNSTNVNNTNINNKNNPSQKNNSSSSIKKKINWDAETIDYEEVDKKDNEKE</sequence>
<dbReference type="EMBL" id="PSZM01000040">
    <property type="protein sequence ID" value="PQL91607.1"/>
    <property type="molecule type" value="Genomic_DNA"/>
</dbReference>
<feature type="compositionally biased region" description="Low complexity" evidence="1">
    <location>
        <begin position="31"/>
        <end position="51"/>
    </location>
</feature>
<evidence type="ECO:0000313" key="4">
    <source>
        <dbReference type="Proteomes" id="UP000238042"/>
    </source>
</evidence>
<keyword evidence="2" id="KW-1133">Transmembrane helix</keyword>
<evidence type="ECO:0000256" key="1">
    <source>
        <dbReference type="SAM" id="MobiDB-lite"/>
    </source>
</evidence>
<accession>A0A2S8AAY0</accession>
<evidence type="ECO:0000256" key="2">
    <source>
        <dbReference type="SAM" id="Phobius"/>
    </source>
</evidence>
<keyword evidence="2" id="KW-0812">Transmembrane</keyword>